<protein>
    <submittedName>
        <fullName evidence="2">Uncharacterized protein</fullName>
    </submittedName>
</protein>
<keyword evidence="1" id="KW-0812">Transmembrane</keyword>
<dbReference type="AlphaFoldDB" id="A0A8C6U4M4"/>
<reference evidence="2" key="1">
    <citation type="submission" date="2025-08" db="UniProtKB">
        <authorList>
            <consortium name="Ensembl"/>
        </authorList>
    </citation>
    <scope>IDENTIFICATION</scope>
</reference>
<keyword evidence="1" id="KW-1133">Transmembrane helix</keyword>
<keyword evidence="3" id="KW-1185">Reference proteome</keyword>
<accession>A0A8C6U4M4</accession>
<dbReference type="InterPro" id="IPR039731">
    <property type="entry name" value="Rce1"/>
</dbReference>
<dbReference type="PANTHER" id="PTHR13046:SF0">
    <property type="entry name" value="CAAX PRENYL PROTEASE 2"/>
    <property type="match status" value="1"/>
</dbReference>
<feature type="transmembrane region" description="Helical" evidence="1">
    <location>
        <begin position="31"/>
        <end position="51"/>
    </location>
</feature>
<dbReference type="GO" id="GO:0005789">
    <property type="term" value="C:endoplasmic reticulum membrane"/>
    <property type="evidence" value="ECO:0007669"/>
    <property type="project" value="InterPro"/>
</dbReference>
<dbReference type="Ensembl" id="ENSNMLT00000031870.1">
    <property type="protein sequence ID" value="ENSNMLP00000028546.1"/>
    <property type="gene ID" value="ENSNMLG00000018141.1"/>
</dbReference>
<evidence type="ECO:0000313" key="2">
    <source>
        <dbReference type="Ensembl" id="ENSNMLP00000028546.1"/>
    </source>
</evidence>
<organism evidence="2 3">
    <name type="scientific">Neogobius melanostomus</name>
    <name type="common">round goby</name>
    <dbReference type="NCBI Taxonomy" id="47308"/>
    <lineage>
        <taxon>Eukaryota</taxon>
        <taxon>Metazoa</taxon>
        <taxon>Chordata</taxon>
        <taxon>Craniata</taxon>
        <taxon>Vertebrata</taxon>
        <taxon>Euteleostomi</taxon>
        <taxon>Actinopterygii</taxon>
        <taxon>Neopterygii</taxon>
        <taxon>Teleostei</taxon>
        <taxon>Neoteleostei</taxon>
        <taxon>Acanthomorphata</taxon>
        <taxon>Gobiaria</taxon>
        <taxon>Gobiiformes</taxon>
        <taxon>Gobioidei</taxon>
        <taxon>Gobiidae</taxon>
        <taxon>Benthophilinae</taxon>
        <taxon>Neogobiini</taxon>
        <taxon>Neogobius</taxon>
    </lineage>
</organism>
<proteinExistence type="predicted"/>
<dbReference type="GO" id="GO:0071586">
    <property type="term" value="P:CAAX-box protein processing"/>
    <property type="evidence" value="ECO:0007669"/>
    <property type="project" value="InterPro"/>
</dbReference>
<reference evidence="2" key="2">
    <citation type="submission" date="2025-09" db="UniProtKB">
        <authorList>
            <consortium name="Ensembl"/>
        </authorList>
    </citation>
    <scope>IDENTIFICATION</scope>
</reference>
<feature type="transmembrane region" description="Helical" evidence="1">
    <location>
        <begin position="63"/>
        <end position="84"/>
    </location>
</feature>
<keyword evidence="1" id="KW-0472">Membrane</keyword>
<dbReference type="GO" id="GO:0004222">
    <property type="term" value="F:metalloendopeptidase activity"/>
    <property type="evidence" value="ECO:0007669"/>
    <property type="project" value="InterPro"/>
</dbReference>
<dbReference type="PANTHER" id="PTHR13046">
    <property type="entry name" value="PROTEASE U48 CAAX PRENYL PROTEASE RCE1"/>
    <property type="match status" value="1"/>
</dbReference>
<dbReference type="Proteomes" id="UP000694523">
    <property type="component" value="Unplaced"/>
</dbReference>
<evidence type="ECO:0000313" key="3">
    <source>
        <dbReference type="Proteomes" id="UP000694523"/>
    </source>
</evidence>
<sequence length="98" mass="10986">MAEGEDLSPKLSQEEQPYGHGDFIPPEGLCWLSVLFCLLLACSYVGSLYIWKSDLPRDHPTVIKRRFTSVLVVSGLSPLFVWAWKEFTGVRVRTDAGA</sequence>
<evidence type="ECO:0000256" key="1">
    <source>
        <dbReference type="SAM" id="Phobius"/>
    </source>
</evidence>
<name>A0A8C6U4M4_9GOBI</name>